<dbReference type="Pfam" id="PF00651">
    <property type="entry name" value="BTB"/>
    <property type="match status" value="1"/>
</dbReference>
<name>A0A6A5ZWB1_9PLEO</name>
<proteinExistence type="predicted"/>
<dbReference type="InterPro" id="IPR011333">
    <property type="entry name" value="SKP1/BTB/POZ_sf"/>
</dbReference>
<protein>
    <submittedName>
        <fullName evidence="2">BTB/POZ protein</fullName>
    </submittedName>
</protein>
<accession>A0A6A5ZWB1</accession>
<evidence type="ECO:0000313" key="3">
    <source>
        <dbReference type="Proteomes" id="UP000799770"/>
    </source>
</evidence>
<dbReference type="PROSITE" id="PS50097">
    <property type="entry name" value="BTB"/>
    <property type="match status" value="1"/>
</dbReference>
<dbReference type="EMBL" id="ML977310">
    <property type="protein sequence ID" value="KAF2123057.1"/>
    <property type="molecule type" value="Genomic_DNA"/>
</dbReference>
<gene>
    <name evidence="2" type="ORF">BDV96DRAFT_681638</name>
</gene>
<dbReference type="InterPro" id="IPR000210">
    <property type="entry name" value="BTB/POZ_dom"/>
</dbReference>
<feature type="domain" description="BTB" evidence="1">
    <location>
        <begin position="19"/>
        <end position="82"/>
    </location>
</feature>
<dbReference type="Proteomes" id="UP000799770">
    <property type="component" value="Unassembled WGS sequence"/>
</dbReference>
<organism evidence="2 3">
    <name type="scientific">Lophiotrema nucula</name>
    <dbReference type="NCBI Taxonomy" id="690887"/>
    <lineage>
        <taxon>Eukaryota</taxon>
        <taxon>Fungi</taxon>
        <taxon>Dikarya</taxon>
        <taxon>Ascomycota</taxon>
        <taxon>Pezizomycotina</taxon>
        <taxon>Dothideomycetes</taxon>
        <taxon>Pleosporomycetidae</taxon>
        <taxon>Pleosporales</taxon>
        <taxon>Lophiotremataceae</taxon>
        <taxon>Lophiotrema</taxon>
    </lineage>
</organism>
<sequence>MAKLKATSGMSLFNDPLLSDVTIKQTYKGATREYHAHKAILCKGSDFFSKAFSGNFKEATDRVIELHDDILEHFEILLKHLYGISYVPSDNIYGEYREECCITAIRLYTVADKYGVKDLVDIALRYVQDNDFTFIDTECSKTIGAHYDTCGLPGCAMGLAVADKMITVSEEQLARTPECAELIRKYPTFAADMVLVALENVTWISLD</sequence>
<dbReference type="Gene3D" id="3.30.710.10">
    <property type="entry name" value="Potassium Channel Kv1.1, Chain A"/>
    <property type="match status" value="1"/>
</dbReference>
<dbReference type="OrthoDB" id="6359816at2759"/>
<evidence type="ECO:0000259" key="1">
    <source>
        <dbReference type="PROSITE" id="PS50097"/>
    </source>
</evidence>
<dbReference type="SMART" id="SM00225">
    <property type="entry name" value="BTB"/>
    <property type="match status" value="1"/>
</dbReference>
<dbReference type="SUPFAM" id="SSF54695">
    <property type="entry name" value="POZ domain"/>
    <property type="match status" value="1"/>
</dbReference>
<evidence type="ECO:0000313" key="2">
    <source>
        <dbReference type="EMBL" id="KAF2123057.1"/>
    </source>
</evidence>
<reference evidence="2" key="1">
    <citation type="journal article" date="2020" name="Stud. Mycol.">
        <title>101 Dothideomycetes genomes: a test case for predicting lifestyles and emergence of pathogens.</title>
        <authorList>
            <person name="Haridas S."/>
            <person name="Albert R."/>
            <person name="Binder M."/>
            <person name="Bloem J."/>
            <person name="Labutti K."/>
            <person name="Salamov A."/>
            <person name="Andreopoulos B."/>
            <person name="Baker S."/>
            <person name="Barry K."/>
            <person name="Bills G."/>
            <person name="Bluhm B."/>
            <person name="Cannon C."/>
            <person name="Castanera R."/>
            <person name="Culley D."/>
            <person name="Daum C."/>
            <person name="Ezra D."/>
            <person name="Gonzalez J."/>
            <person name="Henrissat B."/>
            <person name="Kuo A."/>
            <person name="Liang C."/>
            <person name="Lipzen A."/>
            <person name="Lutzoni F."/>
            <person name="Magnuson J."/>
            <person name="Mondo S."/>
            <person name="Nolan M."/>
            <person name="Ohm R."/>
            <person name="Pangilinan J."/>
            <person name="Park H.-J."/>
            <person name="Ramirez L."/>
            <person name="Alfaro M."/>
            <person name="Sun H."/>
            <person name="Tritt A."/>
            <person name="Yoshinaga Y."/>
            <person name="Zwiers L.-H."/>
            <person name="Turgeon B."/>
            <person name="Goodwin S."/>
            <person name="Spatafora J."/>
            <person name="Crous P."/>
            <person name="Grigoriev I."/>
        </authorList>
    </citation>
    <scope>NUCLEOTIDE SEQUENCE</scope>
    <source>
        <strain evidence="2">CBS 627.86</strain>
    </source>
</reference>
<keyword evidence="3" id="KW-1185">Reference proteome</keyword>
<dbReference type="PANTHER" id="PTHR47843">
    <property type="entry name" value="BTB DOMAIN-CONTAINING PROTEIN-RELATED"/>
    <property type="match status" value="1"/>
</dbReference>
<dbReference type="AlphaFoldDB" id="A0A6A5ZWB1"/>